<organism evidence="2 3">
    <name type="scientific">Colletotrichum spaethianum</name>
    <dbReference type="NCBI Taxonomy" id="700344"/>
    <lineage>
        <taxon>Eukaryota</taxon>
        <taxon>Fungi</taxon>
        <taxon>Dikarya</taxon>
        <taxon>Ascomycota</taxon>
        <taxon>Pezizomycotina</taxon>
        <taxon>Sordariomycetes</taxon>
        <taxon>Hypocreomycetidae</taxon>
        <taxon>Glomerellales</taxon>
        <taxon>Glomerellaceae</taxon>
        <taxon>Colletotrichum</taxon>
        <taxon>Colletotrichum spaethianum species complex</taxon>
    </lineage>
</organism>
<evidence type="ECO:0000313" key="2">
    <source>
        <dbReference type="EMBL" id="GKT44276.1"/>
    </source>
</evidence>
<gene>
    <name evidence="2" type="ORF">ColSpa_04457</name>
</gene>
<evidence type="ECO:0000313" key="3">
    <source>
        <dbReference type="Proteomes" id="UP001055115"/>
    </source>
</evidence>
<dbReference type="EMBL" id="BQXU01000009">
    <property type="protein sequence ID" value="GKT44276.1"/>
    <property type="molecule type" value="Genomic_DNA"/>
</dbReference>
<dbReference type="RefSeq" id="XP_049126626.1">
    <property type="nucleotide sequence ID" value="XM_049270669.1"/>
</dbReference>
<feature type="compositionally biased region" description="Low complexity" evidence="1">
    <location>
        <begin position="60"/>
        <end position="74"/>
    </location>
</feature>
<dbReference type="Proteomes" id="UP001055115">
    <property type="component" value="Unassembled WGS sequence"/>
</dbReference>
<feature type="region of interest" description="Disordered" evidence="1">
    <location>
        <begin position="1"/>
        <end position="79"/>
    </location>
</feature>
<accession>A0AA37L900</accession>
<dbReference type="GeneID" id="73325259"/>
<dbReference type="AlphaFoldDB" id="A0AA37L900"/>
<reference evidence="2 3" key="1">
    <citation type="submission" date="2022-03" db="EMBL/GenBank/DDBJ databases">
        <title>Genome data of Colletotrichum spp.</title>
        <authorList>
            <person name="Utami Y.D."/>
            <person name="Hiruma K."/>
        </authorList>
    </citation>
    <scope>NUCLEOTIDE SEQUENCE [LARGE SCALE GENOMIC DNA]</scope>
    <source>
        <strain evidence="2 3">MAFF 239500</strain>
    </source>
</reference>
<protein>
    <submittedName>
        <fullName evidence="2">Uncharacterized protein</fullName>
    </submittedName>
</protein>
<name>A0AA37L900_9PEZI</name>
<evidence type="ECO:0000256" key="1">
    <source>
        <dbReference type="SAM" id="MobiDB-lite"/>
    </source>
</evidence>
<keyword evidence="3" id="KW-1185">Reference proteome</keyword>
<proteinExistence type="predicted"/>
<comment type="caution">
    <text evidence="2">The sequence shown here is derived from an EMBL/GenBank/DDBJ whole genome shotgun (WGS) entry which is preliminary data.</text>
</comment>
<sequence>MCHVYGTDCEFPPSPRSAGRAPLNPGKVQKSYRAPQSNTPCRREPLAPSKVHASQGGIRTSSSPPMSTTSSSGPKAVLDPHNTHLMLALDSPEDEDNSHIIGPAVTNDTQVLADYLSSEPSIHERMIRVVKPRPGVQTGQMPSSTVLGGVRKPVIFTAVRKRPFGLSPRQTAPLQKYQIVEKMLEPWISALIDL</sequence>